<dbReference type="InterPro" id="IPR036875">
    <property type="entry name" value="Znf_CCHC_sf"/>
</dbReference>
<gene>
    <name evidence="2" type="ORF">Tco_1030297</name>
</gene>
<protein>
    <recommendedName>
        <fullName evidence="4">CCHC-type domain-containing protein</fullName>
    </recommendedName>
</protein>
<feature type="compositionally biased region" description="Basic and acidic residues" evidence="1">
    <location>
        <begin position="22"/>
        <end position="43"/>
    </location>
</feature>
<organism evidence="2 3">
    <name type="scientific">Tanacetum coccineum</name>
    <dbReference type="NCBI Taxonomy" id="301880"/>
    <lineage>
        <taxon>Eukaryota</taxon>
        <taxon>Viridiplantae</taxon>
        <taxon>Streptophyta</taxon>
        <taxon>Embryophyta</taxon>
        <taxon>Tracheophyta</taxon>
        <taxon>Spermatophyta</taxon>
        <taxon>Magnoliopsida</taxon>
        <taxon>eudicotyledons</taxon>
        <taxon>Gunneridae</taxon>
        <taxon>Pentapetalae</taxon>
        <taxon>asterids</taxon>
        <taxon>campanulids</taxon>
        <taxon>Asterales</taxon>
        <taxon>Asteraceae</taxon>
        <taxon>Asteroideae</taxon>
        <taxon>Anthemideae</taxon>
        <taxon>Anthemidinae</taxon>
        <taxon>Tanacetum</taxon>
    </lineage>
</organism>
<proteinExistence type="predicted"/>
<name>A0ABQ5G5U8_9ASTR</name>
<feature type="region of interest" description="Disordered" evidence="1">
    <location>
        <begin position="1"/>
        <end position="43"/>
    </location>
</feature>
<evidence type="ECO:0000313" key="3">
    <source>
        <dbReference type="Proteomes" id="UP001151760"/>
    </source>
</evidence>
<keyword evidence="3" id="KW-1185">Reference proteome</keyword>
<feature type="region of interest" description="Disordered" evidence="1">
    <location>
        <begin position="59"/>
        <end position="88"/>
    </location>
</feature>
<dbReference type="EMBL" id="BQNB010018132">
    <property type="protein sequence ID" value="GJT71011.1"/>
    <property type="molecule type" value="Genomic_DNA"/>
</dbReference>
<reference evidence="2" key="1">
    <citation type="journal article" date="2022" name="Int. J. Mol. Sci.">
        <title>Draft Genome of Tanacetum Coccineum: Genomic Comparison of Closely Related Tanacetum-Family Plants.</title>
        <authorList>
            <person name="Yamashiro T."/>
            <person name="Shiraishi A."/>
            <person name="Nakayama K."/>
            <person name="Satake H."/>
        </authorList>
    </citation>
    <scope>NUCLEOTIDE SEQUENCE</scope>
</reference>
<feature type="compositionally biased region" description="Polar residues" evidence="1">
    <location>
        <begin position="75"/>
        <end position="88"/>
    </location>
</feature>
<evidence type="ECO:0000256" key="1">
    <source>
        <dbReference type="SAM" id="MobiDB-lite"/>
    </source>
</evidence>
<evidence type="ECO:0008006" key="4">
    <source>
        <dbReference type="Google" id="ProtNLM"/>
    </source>
</evidence>
<comment type="caution">
    <text evidence="2">The sequence shown here is derived from an EMBL/GenBank/DDBJ whole genome shotgun (WGS) entry which is preliminary data.</text>
</comment>
<feature type="compositionally biased region" description="Low complexity" evidence="1">
    <location>
        <begin position="60"/>
        <end position="72"/>
    </location>
</feature>
<evidence type="ECO:0000313" key="2">
    <source>
        <dbReference type="EMBL" id="GJT71011.1"/>
    </source>
</evidence>
<dbReference type="SUPFAM" id="SSF57756">
    <property type="entry name" value="Retrovirus zinc finger-like domains"/>
    <property type="match status" value="1"/>
</dbReference>
<sequence length="205" mass="24173">MHQPKTKAKKLLKPLHHPSQLHLKDDSDPKQLKEQAQRDKDTQKSIALISKYFTNIYKPTNNNLRTSSNSRNKNVDSTPRTGNDIQTRQFSNQRTVKVVRDRETIGKQTRIQCFYCQEYGDFAKECRKPKRVKDYSYHKEKIMLCKQEEKGVPLSAEQSDWLHDTDEEPDKQELEAHYMYMANIQEILYVTDDNFGLTYDTDPLE</sequence>
<feature type="compositionally biased region" description="Basic residues" evidence="1">
    <location>
        <begin position="1"/>
        <end position="16"/>
    </location>
</feature>
<accession>A0ABQ5G5U8</accession>
<dbReference type="Proteomes" id="UP001151760">
    <property type="component" value="Unassembled WGS sequence"/>
</dbReference>
<dbReference type="Gene3D" id="4.10.60.10">
    <property type="entry name" value="Zinc finger, CCHC-type"/>
    <property type="match status" value="1"/>
</dbReference>
<reference evidence="2" key="2">
    <citation type="submission" date="2022-01" db="EMBL/GenBank/DDBJ databases">
        <authorList>
            <person name="Yamashiro T."/>
            <person name="Shiraishi A."/>
            <person name="Satake H."/>
            <person name="Nakayama K."/>
        </authorList>
    </citation>
    <scope>NUCLEOTIDE SEQUENCE</scope>
</reference>